<evidence type="ECO:0000313" key="1">
    <source>
        <dbReference type="EMBL" id="MBX50448.1"/>
    </source>
</evidence>
<protein>
    <submittedName>
        <fullName evidence="1">Uncharacterized protein</fullName>
    </submittedName>
</protein>
<proteinExistence type="predicted"/>
<dbReference type="EMBL" id="GGEC01069964">
    <property type="protein sequence ID" value="MBX50448.1"/>
    <property type="molecule type" value="Transcribed_RNA"/>
</dbReference>
<reference evidence="1" key="1">
    <citation type="submission" date="2018-02" db="EMBL/GenBank/DDBJ databases">
        <title>Rhizophora mucronata_Transcriptome.</title>
        <authorList>
            <person name="Meera S.P."/>
            <person name="Sreeshan A."/>
            <person name="Augustine A."/>
        </authorList>
    </citation>
    <scope>NUCLEOTIDE SEQUENCE</scope>
    <source>
        <tissue evidence="1">Leaf</tissue>
    </source>
</reference>
<accession>A0A2P2P6Q7</accession>
<sequence>MGRNLSSSIVCCCKLQRTIWNFVALVW</sequence>
<dbReference type="AlphaFoldDB" id="A0A2P2P6Q7"/>
<name>A0A2P2P6Q7_RHIMU</name>
<organism evidence="1">
    <name type="scientific">Rhizophora mucronata</name>
    <name type="common">Asiatic mangrove</name>
    <dbReference type="NCBI Taxonomy" id="61149"/>
    <lineage>
        <taxon>Eukaryota</taxon>
        <taxon>Viridiplantae</taxon>
        <taxon>Streptophyta</taxon>
        <taxon>Embryophyta</taxon>
        <taxon>Tracheophyta</taxon>
        <taxon>Spermatophyta</taxon>
        <taxon>Magnoliopsida</taxon>
        <taxon>eudicotyledons</taxon>
        <taxon>Gunneridae</taxon>
        <taxon>Pentapetalae</taxon>
        <taxon>rosids</taxon>
        <taxon>fabids</taxon>
        <taxon>Malpighiales</taxon>
        <taxon>Rhizophoraceae</taxon>
        <taxon>Rhizophora</taxon>
    </lineage>
</organism>